<dbReference type="RefSeq" id="WP_121101397.1">
    <property type="nucleotide sequence ID" value="NZ_RBII01000002.1"/>
</dbReference>
<evidence type="ECO:0000256" key="1">
    <source>
        <dbReference type="SAM" id="SignalP"/>
    </source>
</evidence>
<dbReference type="Pfam" id="PF01471">
    <property type="entry name" value="PG_binding_1"/>
    <property type="match status" value="1"/>
</dbReference>
<dbReference type="OrthoDB" id="9808544at2"/>
<dbReference type="InterPro" id="IPR036365">
    <property type="entry name" value="PGBD-like_sf"/>
</dbReference>
<dbReference type="NCBIfam" id="TIGR02283">
    <property type="entry name" value="MltB_2"/>
    <property type="match status" value="1"/>
</dbReference>
<gene>
    <name evidence="4" type="ORF">DES40_1950</name>
</gene>
<proteinExistence type="predicted"/>
<dbReference type="InterPro" id="IPR031304">
    <property type="entry name" value="SLT_2"/>
</dbReference>
<dbReference type="InterPro" id="IPR036366">
    <property type="entry name" value="PGBDSf"/>
</dbReference>
<comment type="caution">
    <text evidence="4">The sequence shown here is derived from an EMBL/GenBank/DDBJ whole genome shotgun (WGS) entry which is preliminary data.</text>
</comment>
<dbReference type="SUPFAM" id="SSF53955">
    <property type="entry name" value="Lysozyme-like"/>
    <property type="match status" value="1"/>
</dbReference>
<dbReference type="EMBL" id="RBII01000002">
    <property type="protein sequence ID" value="RKQ69163.1"/>
    <property type="molecule type" value="Genomic_DNA"/>
</dbReference>
<dbReference type="Gene3D" id="1.10.8.350">
    <property type="entry name" value="Bacterial muramidase"/>
    <property type="match status" value="1"/>
</dbReference>
<dbReference type="PANTHER" id="PTHR30163">
    <property type="entry name" value="MEMBRANE-BOUND LYTIC MUREIN TRANSGLYCOSYLASE B"/>
    <property type="match status" value="1"/>
</dbReference>
<feature type="signal peptide" evidence="1">
    <location>
        <begin position="1"/>
        <end position="21"/>
    </location>
</feature>
<feature type="domain" description="Transglycosylase SLT" evidence="3">
    <location>
        <begin position="48"/>
        <end position="339"/>
    </location>
</feature>
<keyword evidence="5" id="KW-1185">Reference proteome</keyword>
<feature type="domain" description="Peptidoglycan binding-like" evidence="2">
    <location>
        <begin position="365"/>
        <end position="416"/>
    </location>
</feature>
<dbReference type="GO" id="GO:0008933">
    <property type="term" value="F:peptidoglycan lytic transglycosylase activity"/>
    <property type="evidence" value="ECO:0007669"/>
    <property type="project" value="TreeGrafter"/>
</dbReference>
<dbReference type="InterPro" id="IPR023346">
    <property type="entry name" value="Lysozyme-like_dom_sf"/>
</dbReference>
<protein>
    <submittedName>
        <fullName evidence="4">Membrane-bound lytic murein transglycosylase B</fullName>
    </submittedName>
</protein>
<keyword evidence="1" id="KW-0732">Signal</keyword>
<evidence type="ECO:0000259" key="3">
    <source>
        <dbReference type="Pfam" id="PF13406"/>
    </source>
</evidence>
<dbReference type="Pfam" id="PF13406">
    <property type="entry name" value="SLT_2"/>
    <property type="match status" value="1"/>
</dbReference>
<dbReference type="InterPro" id="IPR002477">
    <property type="entry name" value="Peptidoglycan-bd-like"/>
</dbReference>
<dbReference type="FunCoup" id="A0A420WDT8">
    <property type="interactions" value="83"/>
</dbReference>
<accession>A0A420WDT8</accession>
<organism evidence="4 5">
    <name type="scientific">Litorimonas taeanensis</name>
    <dbReference type="NCBI Taxonomy" id="568099"/>
    <lineage>
        <taxon>Bacteria</taxon>
        <taxon>Pseudomonadati</taxon>
        <taxon>Pseudomonadota</taxon>
        <taxon>Alphaproteobacteria</taxon>
        <taxon>Maricaulales</taxon>
        <taxon>Robiginitomaculaceae</taxon>
    </lineage>
</organism>
<dbReference type="InParanoid" id="A0A420WDT8"/>
<name>A0A420WDT8_9PROT</name>
<dbReference type="Gene3D" id="1.10.530.10">
    <property type="match status" value="1"/>
</dbReference>
<evidence type="ECO:0000259" key="2">
    <source>
        <dbReference type="Pfam" id="PF01471"/>
    </source>
</evidence>
<dbReference type="CDD" id="cd13399">
    <property type="entry name" value="Slt35-like"/>
    <property type="match status" value="1"/>
</dbReference>
<dbReference type="InterPro" id="IPR011970">
    <property type="entry name" value="MltB_2"/>
</dbReference>
<dbReference type="Proteomes" id="UP000282211">
    <property type="component" value="Unassembled WGS sequence"/>
</dbReference>
<dbReference type="GO" id="GO:0009253">
    <property type="term" value="P:peptidoglycan catabolic process"/>
    <property type="evidence" value="ECO:0007669"/>
    <property type="project" value="TreeGrafter"/>
</dbReference>
<evidence type="ECO:0000313" key="4">
    <source>
        <dbReference type="EMBL" id="RKQ69163.1"/>
    </source>
</evidence>
<dbReference type="SUPFAM" id="SSF47090">
    <property type="entry name" value="PGBD-like"/>
    <property type="match status" value="1"/>
</dbReference>
<evidence type="ECO:0000313" key="5">
    <source>
        <dbReference type="Proteomes" id="UP000282211"/>
    </source>
</evidence>
<reference evidence="4 5" key="1">
    <citation type="submission" date="2018-10" db="EMBL/GenBank/DDBJ databases">
        <title>Genomic Encyclopedia of Type Strains, Phase IV (KMG-IV): sequencing the most valuable type-strain genomes for metagenomic binning, comparative biology and taxonomic classification.</title>
        <authorList>
            <person name="Goeker M."/>
        </authorList>
    </citation>
    <scope>NUCLEOTIDE SEQUENCE [LARGE SCALE GENOMIC DNA]</scope>
    <source>
        <strain evidence="4 5">DSM 22008</strain>
    </source>
</reference>
<dbReference type="Gene3D" id="1.10.101.10">
    <property type="entry name" value="PGBD-like superfamily/PGBD"/>
    <property type="match status" value="1"/>
</dbReference>
<feature type="chain" id="PRO_5019063412" evidence="1">
    <location>
        <begin position="22"/>
        <end position="419"/>
    </location>
</feature>
<sequence>MKIRSTLPLLSAIALLSSACAATPMAEAQTLPVSEAAQLTELSQTERFEAWKIDFTNRAIAKGYDRALVTTLLKDAVINELALDRDRDQPEFTKPVWSYVDNAASTDRLNTGRARLTDTTAIFNAVESRYNVPRYILTAIWGLETSYGRIMGNHDTISALSTFAFEGRRTAFGEQQLFAVLDLVSAGDVRPEQLTGSWAGAMGMTQFIPTTFRDYAVDFDNDGNKDLWNNRADALGSAAHYLARHGWRRNEPVMAEVSVPQGFDYSLLEGTKKTINQWIAIGVAPITGERWTADDGFLEAKMIAPGGHRGPKILTFKNFDVIKRYNNSTSYAMGITVLGEALNGKAILQTPWPREDKPLSFDNKKAMQARLTQLGFSTGGIDGQVGPNTRKAIRAWQRSMGLPADGYMEQSLFQKLMGR</sequence>
<dbReference type="InterPro" id="IPR043426">
    <property type="entry name" value="MltB-like"/>
</dbReference>
<dbReference type="AlphaFoldDB" id="A0A420WDT8"/>
<dbReference type="PANTHER" id="PTHR30163:SF8">
    <property type="entry name" value="LYTIC MUREIN TRANSGLYCOSYLASE"/>
    <property type="match status" value="1"/>
</dbReference>
<dbReference type="PROSITE" id="PS51257">
    <property type="entry name" value="PROKAR_LIPOPROTEIN"/>
    <property type="match status" value="1"/>
</dbReference>